<feature type="domain" description="DUF4283" evidence="1">
    <location>
        <begin position="48"/>
        <end position="107"/>
    </location>
</feature>
<protein>
    <recommendedName>
        <fullName evidence="1">DUF4283 domain-containing protein</fullName>
    </recommendedName>
</protein>
<organism evidence="2 3">
    <name type="scientific">Turnera subulata</name>
    <dbReference type="NCBI Taxonomy" id="218843"/>
    <lineage>
        <taxon>Eukaryota</taxon>
        <taxon>Viridiplantae</taxon>
        <taxon>Streptophyta</taxon>
        <taxon>Embryophyta</taxon>
        <taxon>Tracheophyta</taxon>
        <taxon>Spermatophyta</taxon>
        <taxon>Magnoliopsida</taxon>
        <taxon>eudicotyledons</taxon>
        <taxon>Gunneridae</taxon>
        <taxon>Pentapetalae</taxon>
        <taxon>rosids</taxon>
        <taxon>fabids</taxon>
        <taxon>Malpighiales</taxon>
        <taxon>Passifloraceae</taxon>
        <taxon>Turnera</taxon>
    </lineage>
</organism>
<name>A0A9Q0J7F5_9ROSI</name>
<dbReference type="EMBL" id="JAKUCV010005447">
    <property type="protein sequence ID" value="KAJ4831163.1"/>
    <property type="molecule type" value="Genomic_DNA"/>
</dbReference>
<dbReference type="OrthoDB" id="852325at2759"/>
<reference evidence="2" key="1">
    <citation type="submission" date="2022-02" db="EMBL/GenBank/DDBJ databases">
        <authorList>
            <person name="Henning P.M."/>
            <person name="McCubbin A.G."/>
            <person name="Shore J.S."/>
        </authorList>
    </citation>
    <scope>NUCLEOTIDE SEQUENCE</scope>
    <source>
        <strain evidence="2">F60SS</strain>
        <tissue evidence="2">Leaves</tissue>
    </source>
</reference>
<gene>
    <name evidence="2" type="ORF">Tsubulata_030967</name>
</gene>
<dbReference type="PANTHER" id="PTHR31286:SF167">
    <property type="entry name" value="OS09G0268800 PROTEIN"/>
    <property type="match status" value="1"/>
</dbReference>
<reference evidence="2" key="2">
    <citation type="journal article" date="2023" name="Plants (Basel)">
        <title>Annotation of the Turnera subulata (Passifloraceae) Draft Genome Reveals the S-Locus Evolved after the Divergence of Turneroideae from Passifloroideae in a Stepwise Manner.</title>
        <authorList>
            <person name="Henning P.M."/>
            <person name="Roalson E.H."/>
            <person name="Mir W."/>
            <person name="McCubbin A.G."/>
            <person name="Shore J.S."/>
        </authorList>
    </citation>
    <scope>NUCLEOTIDE SEQUENCE</scope>
    <source>
        <strain evidence="2">F60SS</strain>
    </source>
</reference>
<accession>A0A9Q0J7F5</accession>
<sequence>MAENELNRSILRDASEPDDTLVIRLRPSSARAPKSSLILVRKLWMKRGFNRKALMQTMFSLRSVKRGLQINKLEKNLFMFNFRDERDKTRVLVGKPWHFDRHVLVLQFVEGNKQPSNIDLFRTPFWVLVHDLPFDYCDSEVSRMIGKKLGFLMDVYEEDEWEMLSFLRV</sequence>
<dbReference type="InterPro" id="IPR040256">
    <property type="entry name" value="At4g02000-like"/>
</dbReference>
<evidence type="ECO:0000313" key="3">
    <source>
        <dbReference type="Proteomes" id="UP001141552"/>
    </source>
</evidence>
<comment type="caution">
    <text evidence="2">The sequence shown here is derived from an EMBL/GenBank/DDBJ whole genome shotgun (WGS) entry which is preliminary data.</text>
</comment>
<dbReference type="Pfam" id="PF14111">
    <property type="entry name" value="DUF4283"/>
    <property type="match status" value="1"/>
</dbReference>
<dbReference type="AlphaFoldDB" id="A0A9Q0J7F5"/>
<evidence type="ECO:0000313" key="2">
    <source>
        <dbReference type="EMBL" id="KAJ4831163.1"/>
    </source>
</evidence>
<dbReference type="Proteomes" id="UP001141552">
    <property type="component" value="Unassembled WGS sequence"/>
</dbReference>
<proteinExistence type="predicted"/>
<evidence type="ECO:0000259" key="1">
    <source>
        <dbReference type="Pfam" id="PF14111"/>
    </source>
</evidence>
<keyword evidence="3" id="KW-1185">Reference proteome</keyword>
<dbReference type="PANTHER" id="PTHR31286">
    <property type="entry name" value="GLYCINE-RICH CELL WALL STRUCTURAL PROTEIN 1.8-LIKE"/>
    <property type="match status" value="1"/>
</dbReference>
<dbReference type="InterPro" id="IPR025558">
    <property type="entry name" value="DUF4283"/>
</dbReference>